<dbReference type="Proteomes" id="UP000019063">
    <property type="component" value="Unassembled WGS sequence"/>
</dbReference>
<feature type="domain" description="Cytochrome c" evidence="6">
    <location>
        <begin position="20"/>
        <end position="114"/>
    </location>
</feature>
<keyword evidence="1 4" id="KW-0349">Heme</keyword>
<dbReference type="Pfam" id="PF00034">
    <property type="entry name" value="Cytochrom_C"/>
    <property type="match status" value="1"/>
</dbReference>
<evidence type="ECO:0000313" key="8">
    <source>
        <dbReference type="Proteomes" id="UP000019063"/>
    </source>
</evidence>
<sequence length="131" mass="13929">MRPVFALTSLLVGCLAIPAGADEAGHAEFMNNCAVCHGEYGKGQGELADLLTIEMPDLTGIAARHDGSFPMLDVIHIIDGRSGMRAHGTNMPLWGERFTAPVAEASGPYAAEIAARGRILSIAYYLESIQE</sequence>
<dbReference type="Gene3D" id="1.10.760.10">
    <property type="entry name" value="Cytochrome c-like domain"/>
    <property type="match status" value="1"/>
</dbReference>
<accession>W4HLD9</accession>
<evidence type="ECO:0000313" key="7">
    <source>
        <dbReference type="EMBL" id="ETW12800.1"/>
    </source>
</evidence>
<dbReference type="PROSITE" id="PS51007">
    <property type="entry name" value="CYTC"/>
    <property type="match status" value="1"/>
</dbReference>
<keyword evidence="2 4" id="KW-0479">Metal-binding</keyword>
<dbReference type="eggNOG" id="COG2010">
    <property type="taxonomic scope" value="Bacteria"/>
</dbReference>
<evidence type="ECO:0000256" key="1">
    <source>
        <dbReference type="ARBA" id="ARBA00022617"/>
    </source>
</evidence>
<dbReference type="GO" id="GO:0046872">
    <property type="term" value="F:metal ion binding"/>
    <property type="evidence" value="ECO:0007669"/>
    <property type="project" value="UniProtKB-KW"/>
</dbReference>
<dbReference type="RefSeq" id="WP_043844164.1">
    <property type="nucleotide sequence ID" value="NZ_AQQW01000005.1"/>
</dbReference>
<evidence type="ECO:0000256" key="5">
    <source>
        <dbReference type="SAM" id="SignalP"/>
    </source>
</evidence>
<comment type="caution">
    <text evidence="7">The sequence shown here is derived from an EMBL/GenBank/DDBJ whole genome shotgun (WGS) entry which is preliminary data.</text>
</comment>
<feature type="signal peptide" evidence="5">
    <location>
        <begin position="1"/>
        <end position="21"/>
    </location>
</feature>
<gene>
    <name evidence="7" type="ORF">ATO8_09663</name>
</gene>
<keyword evidence="8" id="KW-1185">Reference proteome</keyword>
<keyword evidence="5" id="KW-0732">Signal</keyword>
<dbReference type="STRING" id="1379903.ATO8_09663"/>
<protein>
    <recommendedName>
        <fullName evidence="6">Cytochrome c domain-containing protein</fullName>
    </recommendedName>
</protein>
<dbReference type="InterPro" id="IPR036909">
    <property type="entry name" value="Cyt_c-like_dom_sf"/>
</dbReference>
<evidence type="ECO:0000256" key="2">
    <source>
        <dbReference type="ARBA" id="ARBA00022723"/>
    </source>
</evidence>
<keyword evidence="3 4" id="KW-0408">Iron</keyword>
<evidence type="ECO:0000256" key="3">
    <source>
        <dbReference type="ARBA" id="ARBA00023004"/>
    </source>
</evidence>
<dbReference type="AlphaFoldDB" id="W4HLD9"/>
<reference evidence="7 8" key="1">
    <citation type="journal article" date="2014" name="Antonie Van Leeuwenhoek">
        <title>Roseivivax atlanticus sp. nov., isolated from surface seawater of the Atlantic Ocean.</title>
        <authorList>
            <person name="Li G."/>
            <person name="Lai Q."/>
            <person name="Liu X."/>
            <person name="Sun F."/>
            <person name="Shao Z."/>
        </authorList>
    </citation>
    <scope>NUCLEOTIDE SEQUENCE [LARGE SCALE GENOMIC DNA]</scope>
    <source>
        <strain evidence="7 8">22II-s10s</strain>
    </source>
</reference>
<dbReference type="EMBL" id="AQQW01000005">
    <property type="protein sequence ID" value="ETW12800.1"/>
    <property type="molecule type" value="Genomic_DNA"/>
</dbReference>
<dbReference type="GO" id="GO:0009055">
    <property type="term" value="F:electron transfer activity"/>
    <property type="evidence" value="ECO:0007669"/>
    <property type="project" value="InterPro"/>
</dbReference>
<dbReference type="SUPFAM" id="SSF46626">
    <property type="entry name" value="Cytochrome c"/>
    <property type="match status" value="1"/>
</dbReference>
<name>W4HLD9_9RHOB</name>
<evidence type="ECO:0000259" key="6">
    <source>
        <dbReference type="PROSITE" id="PS51007"/>
    </source>
</evidence>
<dbReference type="InterPro" id="IPR009056">
    <property type="entry name" value="Cyt_c-like_dom"/>
</dbReference>
<feature type="chain" id="PRO_5004841974" description="Cytochrome c domain-containing protein" evidence="5">
    <location>
        <begin position="22"/>
        <end position="131"/>
    </location>
</feature>
<evidence type="ECO:0000256" key="4">
    <source>
        <dbReference type="PROSITE-ProRule" id="PRU00433"/>
    </source>
</evidence>
<dbReference type="GO" id="GO:0020037">
    <property type="term" value="F:heme binding"/>
    <property type="evidence" value="ECO:0007669"/>
    <property type="project" value="InterPro"/>
</dbReference>
<proteinExistence type="predicted"/>
<organism evidence="7 8">
    <name type="scientific">Roseivivax marinus</name>
    <dbReference type="NCBI Taxonomy" id="1379903"/>
    <lineage>
        <taxon>Bacteria</taxon>
        <taxon>Pseudomonadati</taxon>
        <taxon>Pseudomonadota</taxon>
        <taxon>Alphaproteobacteria</taxon>
        <taxon>Rhodobacterales</taxon>
        <taxon>Roseobacteraceae</taxon>
        <taxon>Roseivivax</taxon>
    </lineage>
</organism>